<dbReference type="Gene3D" id="1.10.3730.20">
    <property type="match status" value="1"/>
</dbReference>
<feature type="domain" description="EamA" evidence="2">
    <location>
        <begin position="152"/>
        <end position="284"/>
    </location>
</feature>
<dbReference type="OrthoDB" id="5652448at2"/>
<dbReference type="Pfam" id="PF00892">
    <property type="entry name" value="EamA"/>
    <property type="match status" value="2"/>
</dbReference>
<name>A0A0Q9YLR4_9GAMM</name>
<dbReference type="PANTHER" id="PTHR22911">
    <property type="entry name" value="ACYL-MALONYL CONDENSING ENZYME-RELATED"/>
    <property type="match status" value="1"/>
</dbReference>
<feature type="transmembrane region" description="Helical" evidence="1">
    <location>
        <begin position="70"/>
        <end position="96"/>
    </location>
</feature>
<feature type="transmembrane region" description="Helical" evidence="1">
    <location>
        <begin position="243"/>
        <end position="261"/>
    </location>
</feature>
<evidence type="ECO:0000313" key="3">
    <source>
        <dbReference type="EMBL" id="KRG21685.1"/>
    </source>
</evidence>
<keyword evidence="1" id="KW-0472">Membrane</keyword>
<dbReference type="SUPFAM" id="SSF103481">
    <property type="entry name" value="Multidrug resistance efflux transporter EmrE"/>
    <property type="match status" value="2"/>
</dbReference>
<dbReference type="Proteomes" id="UP000051497">
    <property type="component" value="Unassembled WGS sequence"/>
</dbReference>
<dbReference type="STRING" id="295108.HT99x_01438"/>
<evidence type="ECO:0000256" key="1">
    <source>
        <dbReference type="SAM" id="Phobius"/>
    </source>
</evidence>
<dbReference type="PATRIC" id="fig|1590043.3.peg.1466"/>
<evidence type="ECO:0000313" key="4">
    <source>
        <dbReference type="EMBL" id="MCS5711613.1"/>
    </source>
</evidence>
<dbReference type="InterPro" id="IPR000620">
    <property type="entry name" value="EamA_dom"/>
</dbReference>
<dbReference type="AlphaFoldDB" id="A0A0Q9YLR4"/>
<feature type="transmembrane region" description="Helical" evidence="1">
    <location>
        <begin position="267"/>
        <end position="289"/>
    </location>
</feature>
<dbReference type="GO" id="GO:0016020">
    <property type="term" value="C:membrane"/>
    <property type="evidence" value="ECO:0007669"/>
    <property type="project" value="InterPro"/>
</dbReference>
<reference evidence="4" key="3">
    <citation type="submission" date="2021-06" db="EMBL/GenBank/DDBJ databases">
        <title>Genomic Description and Analysis of Intracellular Bacteria, Candidatus Berkiella cookevillensis and Candidatus Berkiella aquae.</title>
        <authorList>
            <person name="Kidane D.T."/>
            <person name="Mehari Y.T."/>
            <person name="Rice F.C."/>
            <person name="Arivett B.A."/>
            <person name="Farone A.L."/>
            <person name="Berk S.G."/>
            <person name="Farone M.B."/>
        </authorList>
    </citation>
    <scope>NUCLEOTIDE SEQUENCE</scope>
    <source>
        <strain evidence="4">HT99</strain>
    </source>
</reference>
<accession>A0A0Q9YLR4</accession>
<gene>
    <name evidence="3" type="primary">rhtA</name>
    <name evidence="4" type="ORF">HT99x_009200</name>
    <name evidence="3" type="ORF">HT99x_01438</name>
</gene>
<feature type="domain" description="EamA" evidence="2">
    <location>
        <begin position="9"/>
        <end position="141"/>
    </location>
</feature>
<feature type="transmembrane region" description="Helical" evidence="1">
    <location>
        <begin position="40"/>
        <end position="58"/>
    </location>
</feature>
<organism evidence="3">
    <name type="scientific">Candidatus Berkiella aquae</name>
    <dbReference type="NCBI Taxonomy" id="295108"/>
    <lineage>
        <taxon>Bacteria</taxon>
        <taxon>Pseudomonadati</taxon>
        <taxon>Pseudomonadota</taxon>
        <taxon>Gammaproteobacteria</taxon>
        <taxon>Candidatus Berkiellales</taxon>
        <taxon>Candidatus Berkiellaceae</taxon>
        <taxon>Candidatus Berkiella</taxon>
    </lineage>
</organism>
<sequence length="303" mass="33245">MSFSSETQGALLALFSGLLYGLVGYFGVKLIDLDFSIAGMQFWRFFISAITVGFVLIYQNNTIKESKTVLFKTFTLGGLFYSVSAGIYFVACQYIGTGPSMVVFFTYPAFVMLINWILFKQAMPKIYFLAICLIILGMSLLVDMSEFKADALGIAIAVLSGICYAGYIVSSKNLKVSPIISTLMVSLGCATACLVYALWDKNFSLPTSYQQWAYIVAFGTITTAIPMLLFLEGLKRISSEKASILSVSEPVFVVIFGIVLLEESIELPKVVGIATILSGAILTLFANAIKEHVVYKRLIKLFT</sequence>
<dbReference type="EMBL" id="LKAJ02000001">
    <property type="protein sequence ID" value="MCS5711613.1"/>
    <property type="molecule type" value="Genomic_DNA"/>
</dbReference>
<evidence type="ECO:0000259" key="2">
    <source>
        <dbReference type="Pfam" id="PF00892"/>
    </source>
</evidence>
<evidence type="ECO:0000313" key="5">
    <source>
        <dbReference type="Proteomes" id="UP000051497"/>
    </source>
</evidence>
<comment type="caution">
    <text evidence="3">The sequence shown here is derived from an EMBL/GenBank/DDBJ whole genome shotgun (WGS) entry which is preliminary data.</text>
</comment>
<feature type="transmembrane region" description="Helical" evidence="1">
    <location>
        <begin position="176"/>
        <end position="199"/>
    </location>
</feature>
<feature type="transmembrane region" description="Helical" evidence="1">
    <location>
        <begin position="211"/>
        <end position="231"/>
    </location>
</feature>
<dbReference type="InterPro" id="IPR037185">
    <property type="entry name" value="EmrE-like"/>
</dbReference>
<keyword evidence="1" id="KW-0812">Transmembrane</keyword>
<dbReference type="EMBL" id="LKAJ01000004">
    <property type="protein sequence ID" value="KRG21685.1"/>
    <property type="molecule type" value="Genomic_DNA"/>
</dbReference>
<proteinExistence type="predicted"/>
<keyword evidence="1" id="KW-1133">Transmembrane helix</keyword>
<feature type="transmembrane region" description="Helical" evidence="1">
    <location>
        <begin position="126"/>
        <end position="145"/>
    </location>
</feature>
<reference evidence="4" key="2">
    <citation type="journal article" date="2016" name="Genome Announc.">
        <title>Draft Genome Sequences of Two Novel Amoeba-Resistant Intranuclear Bacteria, 'Candidatus Berkiella cookevillensis' and 'Candidatus Berkiella aquae'.</title>
        <authorList>
            <person name="Mehari Y.T."/>
            <person name="Arivett B.A."/>
            <person name="Farone A.L."/>
            <person name="Gunderson J.H."/>
            <person name="Farone M.B."/>
        </authorList>
    </citation>
    <scope>NUCLEOTIDE SEQUENCE</scope>
    <source>
        <strain evidence="4">HT99</strain>
    </source>
</reference>
<protein>
    <submittedName>
        <fullName evidence="4">DMT family transporter</fullName>
    </submittedName>
    <submittedName>
        <fullName evidence="3">Threonine/homoserine exporter RhtA</fullName>
    </submittedName>
</protein>
<keyword evidence="5" id="KW-1185">Reference proteome</keyword>
<feature type="transmembrane region" description="Helical" evidence="1">
    <location>
        <begin position="151"/>
        <end position="169"/>
    </location>
</feature>
<reference evidence="3" key="1">
    <citation type="submission" date="2015-09" db="EMBL/GenBank/DDBJ databases">
        <title>Draft Genome Sequences of Two Novel Amoeba-resistant Intranuclear Bacteria, Candidatus Berkiella cookevillensis and Candidatus Berkiella aquae.</title>
        <authorList>
            <person name="Mehari Y.T."/>
            <person name="Arivett B.A."/>
            <person name="Farone A.L."/>
            <person name="Gunderson J.H."/>
            <person name="Farone M.B."/>
        </authorList>
    </citation>
    <scope>NUCLEOTIDE SEQUENCE [LARGE SCALE GENOMIC DNA]</scope>
    <source>
        <strain evidence="3">HT99</strain>
    </source>
</reference>
<dbReference type="RefSeq" id="WP_075066059.1">
    <property type="nucleotide sequence ID" value="NZ_LKAJ02000001.1"/>
</dbReference>
<feature type="transmembrane region" description="Helical" evidence="1">
    <location>
        <begin position="9"/>
        <end position="28"/>
    </location>
</feature>
<dbReference type="PANTHER" id="PTHR22911:SF137">
    <property type="entry name" value="SOLUTE CARRIER FAMILY 35 MEMBER G2-RELATED"/>
    <property type="match status" value="1"/>
</dbReference>
<feature type="transmembrane region" description="Helical" evidence="1">
    <location>
        <begin position="102"/>
        <end position="119"/>
    </location>
</feature>